<protein>
    <submittedName>
        <fullName evidence="5">Lytic transglycosylase domain-containing protein</fullName>
    </submittedName>
</protein>
<gene>
    <name evidence="5" type="ORF">FHP24_26285</name>
</gene>
<comment type="similarity">
    <text evidence="1">Belongs to the transglycosylase Slt family.</text>
</comment>
<dbReference type="Proteomes" id="UP000311605">
    <property type="component" value="Unassembled WGS sequence"/>
</dbReference>
<evidence type="ECO:0000256" key="3">
    <source>
        <dbReference type="SAM" id="MobiDB-lite"/>
    </source>
</evidence>
<evidence type="ECO:0000313" key="6">
    <source>
        <dbReference type="Proteomes" id="UP000311605"/>
    </source>
</evidence>
<name>A0A5C4XA70_9HYPH</name>
<comment type="caution">
    <text evidence="5">The sequence shown here is derived from an EMBL/GenBank/DDBJ whole genome shotgun (WGS) entry which is preliminary data.</text>
</comment>
<dbReference type="EMBL" id="VDMN01000009">
    <property type="protein sequence ID" value="TNM60307.1"/>
    <property type="molecule type" value="Genomic_DNA"/>
</dbReference>
<evidence type="ECO:0000313" key="5">
    <source>
        <dbReference type="EMBL" id="TNM60307.1"/>
    </source>
</evidence>
<dbReference type="InterPro" id="IPR023346">
    <property type="entry name" value="Lysozyme-like_dom_sf"/>
</dbReference>
<dbReference type="PANTHER" id="PTHR37423:SF2">
    <property type="entry name" value="MEMBRANE-BOUND LYTIC MUREIN TRANSGLYCOSYLASE C"/>
    <property type="match status" value="1"/>
</dbReference>
<proteinExistence type="inferred from homology"/>
<keyword evidence="6" id="KW-1185">Reference proteome</keyword>
<dbReference type="Gene3D" id="1.10.530.10">
    <property type="match status" value="1"/>
</dbReference>
<comment type="similarity">
    <text evidence="2">Belongs to the virb1 family.</text>
</comment>
<sequence length="371" mass="39563">MDHSSLYLRMLPQGLLLRSSVRSAIASVFLLTGYKPVFSNEHHIWQDRATEWHFAGSRAAPKSARLSSRSTILAEAPQPILVSAPVINSESLAARFAGPPPGSSHPLPIPADGPKPPALHRLSLPMAPSDDEVAKRQRAAYSSVGVFSLGEKPTETGPEADRGTQQPSHIVAPRSDLLDGVPEAYAALAVRIAAEEEVDPNWVLAVMRAENAGFDRQLASLAGAIGLMQVMPQIGTAFGATDLTDPEQNIRAGTRFLHLLIGKYRNPVLIASAYNAGEPRVDATHSLPLIQDTADYVTRVVGYYTGMPAALPAAQAGTSRAAHRGRAERAKSPMLVFSVAEPPEALGPAHHEHDPIGSGGPVKIVKEEEVQ</sequence>
<reference evidence="5 6" key="1">
    <citation type="submission" date="2019-06" db="EMBL/GenBank/DDBJ databases">
        <title>The draft genome of Rhizobium smilacinae PTYR-5.</title>
        <authorList>
            <person name="Liu L."/>
            <person name="Li L."/>
            <person name="Zhang X."/>
        </authorList>
    </citation>
    <scope>NUCLEOTIDE SEQUENCE [LARGE SCALE GENOMIC DNA]</scope>
    <source>
        <strain evidence="5 6">PTYR-5</strain>
    </source>
</reference>
<dbReference type="InterPro" id="IPR008258">
    <property type="entry name" value="Transglycosylase_SLT_dom_1"/>
</dbReference>
<feature type="domain" description="Transglycosylase SLT" evidence="4">
    <location>
        <begin position="193"/>
        <end position="283"/>
    </location>
</feature>
<evidence type="ECO:0000256" key="1">
    <source>
        <dbReference type="ARBA" id="ARBA00007734"/>
    </source>
</evidence>
<evidence type="ECO:0000256" key="2">
    <source>
        <dbReference type="ARBA" id="ARBA00009387"/>
    </source>
</evidence>
<dbReference type="Pfam" id="PF01464">
    <property type="entry name" value="SLT"/>
    <property type="match status" value="1"/>
</dbReference>
<accession>A0A5C4XA70</accession>
<evidence type="ECO:0000259" key="4">
    <source>
        <dbReference type="Pfam" id="PF01464"/>
    </source>
</evidence>
<dbReference type="SUPFAM" id="SSF53955">
    <property type="entry name" value="Lysozyme-like"/>
    <property type="match status" value="1"/>
</dbReference>
<dbReference type="OrthoDB" id="9801695at2"/>
<organism evidence="5 6">
    <name type="scientific">Aliirhizobium smilacinae</name>
    <dbReference type="NCBI Taxonomy" id="1395944"/>
    <lineage>
        <taxon>Bacteria</taxon>
        <taxon>Pseudomonadati</taxon>
        <taxon>Pseudomonadota</taxon>
        <taxon>Alphaproteobacteria</taxon>
        <taxon>Hyphomicrobiales</taxon>
        <taxon>Rhizobiaceae</taxon>
        <taxon>Aliirhizobium</taxon>
    </lineage>
</organism>
<dbReference type="AlphaFoldDB" id="A0A5C4XA70"/>
<dbReference type="PANTHER" id="PTHR37423">
    <property type="entry name" value="SOLUBLE LYTIC MUREIN TRANSGLYCOSYLASE-RELATED"/>
    <property type="match status" value="1"/>
</dbReference>
<feature type="region of interest" description="Disordered" evidence="3">
    <location>
        <begin position="345"/>
        <end position="371"/>
    </location>
</feature>